<evidence type="ECO:0000313" key="7">
    <source>
        <dbReference type="Proteomes" id="UP000655225"/>
    </source>
</evidence>
<name>A0A834ZF32_TETSI</name>
<dbReference type="OMA" id="EWHAGIT"/>
<dbReference type="SUPFAM" id="SSF52335">
    <property type="entry name" value="Methylglyoxal synthase-like"/>
    <property type="match status" value="1"/>
</dbReference>
<dbReference type="PANTHER" id="PTHR11405:SF53">
    <property type="entry name" value="CARBAMOYL-PHOSPHATE SYNTHASE [AMMONIA], MITOCHONDRIAL"/>
    <property type="match status" value="1"/>
</dbReference>
<protein>
    <recommendedName>
        <fullName evidence="1">carbamoyl-phosphate synthase (glutamine-hydrolyzing)</fullName>
        <ecNumber evidence="1">6.3.5.5</ecNumber>
    </recommendedName>
</protein>
<keyword evidence="3" id="KW-0547">Nucleotide-binding</keyword>
<dbReference type="GO" id="GO:0005737">
    <property type="term" value="C:cytoplasm"/>
    <property type="evidence" value="ECO:0007669"/>
    <property type="project" value="TreeGrafter"/>
</dbReference>
<dbReference type="InterPro" id="IPR033937">
    <property type="entry name" value="MGS_CPS_CarB"/>
</dbReference>
<comment type="caution">
    <text evidence="6">The sequence shown here is derived from an EMBL/GenBank/DDBJ whole genome shotgun (WGS) entry which is preliminary data.</text>
</comment>
<dbReference type="SUPFAM" id="SSF56059">
    <property type="entry name" value="Glutathione synthetase ATP-binding domain-like"/>
    <property type="match status" value="1"/>
</dbReference>
<dbReference type="InterPro" id="IPR011607">
    <property type="entry name" value="MGS-like_dom"/>
</dbReference>
<dbReference type="CDD" id="cd01424">
    <property type="entry name" value="MGS_CPS_II"/>
    <property type="match status" value="1"/>
</dbReference>
<dbReference type="PANTHER" id="PTHR11405">
    <property type="entry name" value="CARBAMOYLTRANSFERASE FAMILY MEMBER"/>
    <property type="match status" value="1"/>
</dbReference>
<dbReference type="Proteomes" id="UP000655225">
    <property type="component" value="Unassembled WGS sequence"/>
</dbReference>
<dbReference type="EMBL" id="JABCRI010000007">
    <property type="protein sequence ID" value="KAF8402756.1"/>
    <property type="molecule type" value="Genomic_DNA"/>
</dbReference>
<dbReference type="Gene3D" id="3.40.50.1380">
    <property type="entry name" value="Methylglyoxal synthase-like domain"/>
    <property type="match status" value="1"/>
</dbReference>
<organism evidence="6 7">
    <name type="scientific">Tetracentron sinense</name>
    <name type="common">Spur-leaf</name>
    <dbReference type="NCBI Taxonomy" id="13715"/>
    <lineage>
        <taxon>Eukaryota</taxon>
        <taxon>Viridiplantae</taxon>
        <taxon>Streptophyta</taxon>
        <taxon>Embryophyta</taxon>
        <taxon>Tracheophyta</taxon>
        <taxon>Spermatophyta</taxon>
        <taxon>Magnoliopsida</taxon>
        <taxon>Trochodendrales</taxon>
        <taxon>Trochodendraceae</taxon>
        <taxon>Tetracentron</taxon>
    </lineage>
</organism>
<dbReference type="GO" id="GO:0005524">
    <property type="term" value="F:ATP binding"/>
    <property type="evidence" value="ECO:0007669"/>
    <property type="project" value="UniProtKB-KW"/>
</dbReference>
<dbReference type="InterPro" id="IPR036914">
    <property type="entry name" value="MGS-like_dom_sf"/>
</dbReference>
<feature type="domain" description="MGS-like" evidence="5">
    <location>
        <begin position="115"/>
        <end position="270"/>
    </location>
</feature>
<evidence type="ECO:0000256" key="1">
    <source>
        <dbReference type="ARBA" id="ARBA00012738"/>
    </source>
</evidence>
<dbReference type="GO" id="GO:0004088">
    <property type="term" value="F:carbamoyl-phosphate synthase (glutamine-hydrolyzing) activity"/>
    <property type="evidence" value="ECO:0007669"/>
    <property type="project" value="UniProtKB-EC"/>
</dbReference>
<dbReference type="AlphaFoldDB" id="A0A834ZF32"/>
<evidence type="ECO:0000256" key="4">
    <source>
        <dbReference type="ARBA" id="ARBA00022840"/>
    </source>
</evidence>
<evidence type="ECO:0000313" key="6">
    <source>
        <dbReference type="EMBL" id="KAF8402756.1"/>
    </source>
</evidence>
<dbReference type="OrthoDB" id="1704271at2759"/>
<dbReference type="PROSITE" id="PS51855">
    <property type="entry name" value="MGS"/>
    <property type="match status" value="1"/>
</dbReference>
<sequence>MLLPTKTVPSSCLDTVRLWAMMLAKRLNVCVLMNCQYTITASGDVFLLEAKIPVRLVQSHLCPRQSGTHWQSLLLSSCQGGYDVLLGPKMHSTDEVMGIDFEFAAAFTKVQNAAGQRPSVSGTVFIRLNDLTKPHIATIAQAFLGLGFKIVSTSGTAHVIELEGITVERVLKLHKGRPHAGDMITNGQIQLMVITSLGDSFDQIDGRQLGGMALAYKIPIITTVAGALASVEAIRSMKCSTIKMVALQGFFDVQMEPDSCQSLQPASSSL</sequence>
<keyword evidence="4" id="KW-0067">ATP-binding</keyword>
<evidence type="ECO:0000256" key="3">
    <source>
        <dbReference type="ARBA" id="ARBA00022741"/>
    </source>
</evidence>
<dbReference type="FunFam" id="3.40.50.1380:FF:000013">
    <property type="entry name" value="Carbamoyl-phosphate synthase large chain"/>
    <property type="match status" value="1"/>
</dbReference>
<reference evidence="6 7" key="1">
    <citation type="submission" date="2020-04" db="EMBL/GenBank/DDBJ databases">
        <title>Plant Genome Project.</title>
        <authorList>
            <person name="Zhang R.-G."/>
        </authorList>
    </citation>
    <scope>NUCLEOTIDE SEQUENCE [LARGE SCALE GENOMIC DNA]</scope>
    <source>
        <strain evidence="6">YNK0</strain>
        <tissue evidence="6">Leaf</tissue>
    </source>
</reference>
<dbReference type="SMART" id="SM00851">
    <property type="entry name" value="MGS"/>
    <property type="match status" value="1"/>
</dbReference>
<evidence type="ECO:0000256" key="2">
    <source>
        <dbReference type="ARBA" id="ARBA00022598"/>
    </source>
</evidence>
<proteinExistence type="predicted"/>
<evidence type="ECO:0000259" key="5">
    <source>
        <dbReference type="PROSITE" id="PS51855"/>
    </source>
</evidence>
<dbReference type="EC" id="6.3.5.5" evidence="1"/>
<dbReference type="Pfam" id="PF02142">
    <property type="entry name" value="MGS"/>
    <property type="match status" value="1"/>
</dbReference>
<dbReference type="GO" id="GO:0006541">
    <property type="term" value="P:glutamine metabolic process"/>
    <property type="evidence" value="ECO:0007669"/>
    <property type="project" value="TreeGrafter"/>
</dbReference>
<keyword evidence="7" id="KW-1185">Reference proteome</keyword>
<accession>A0A834ZF32</accession>
<gene>
    <name evidence="6" type="ORF">HHK36_010846</name>
</gene>
<keyword evidence="2" id="KW-0436">Ligase</keyword>